<dbReference type="Gene3D" id="1.10.260.40">
    <property type="entry name" value="lambda repressor-like DNA-binding domains"/>
    <property type="match status" value="1"/>
</dbReference>
<dbReference type="InterPro" id="IPR010982">
    <property type="entry name" value="Lambda_DNA-bd_dom_sf"/>
</dbReference>
<gene>
    <name evidence="3" type="ORF">SAMN05216334_12426</name>
</gene>
<dbReference type="NCBIfam" id="NF010465">
    <property type="entry name" value="PRK13890.1"/>
    <property type="match status" value="1"/>
</dbReference>
<reference evidence="3 4" key="1">
    <citation type="submission" date="2016-10" db="EMBL/GenBank/DDBJ databases">
        <authorList>
            <person name="de Groot N.N."/>
        </authorList>
    </citation>
    <scope>NUCLEOTIDE SEQUENCE [LARGE SCALE GENOMIC DNA]</scope>
    <source>
        <strain evidence="3 4">Nm13</strain>
    </source>
</reference>
<accession>A0A1H5X5I4</accession>
<organism evidence="3 4">
    <name type="scientific">Nitrosomonas ureae</name>
    <dbReference type="NCBI Taxonomy" id="44577"/>
    <lineage>
        <taxon>Bacteria</taxon>
        <taxon>Pseudomonadati</taxon>
        <taxon>Pseudomonadota</taxon>
        <taxon>Betaproteobacteria</taxon>
        <taxon>Nitrosomonadales</taxon>
        <taxon>Nitrosomonadaceae</taxon>
        <taxon>Nitrosomonas</taxon>
    </lineage>
</organism>
<protein>
    <submittedName>
        <fullName evidence="3">Transcriptional regulator, XRE family</fullName>
    </submittedName>
</protein>
<dbReference type="GO" id="GO:0003700">
    <property type="term" value="F:DNA-binding transcription factor activity"/>
    <property type="evidence" value="ECO:0007669"/>
    <property type="project" value="TreeGrafter"/>
</dbReference>
<dbReference type="PANTHER" id="PTHR46797:SF1">
    <property type="entry name" value="METHYLPHOSPHONATE SYNTHASE"/>
    <property type="match status" value="1"/>
</dbReference>
<keyword evidence="1" id="KW-0238">DNA-binding</keyword>
<dbReference type="EMBL" id="FNUX01000024">
    <property type="protein sequence ID" value="SEG07024.1"/>
    <property type="molecule type" value="Genomic_DNA"/>
</dbReference>
<dbReference type="PANTHER" id="PTHR46797">
    <property type="entry name" value="HTH-TYPE TRANSCRIPTIONAL REGULATOR"/>
    <property type="match status" value="1"/>
</dbReference>
<evidence type="ECO:0000256" key="1">
    <source>
        <dbReference type="ARBA" id="ARBA00023125"/>
    </source>
</evidence>
<dbReference type="SMART" id="SM00530">
    <property type="entry name" value="HTH_XRE"/>
    <property type="match status" value="1"/>
</dbReference>
<evidence type="ECO:0000313" key="4">
    <source>
        <dbReference type="Proteomes" id="UP000236753"/>
    </source>
</evidence>
<dbReference type="GO" id="GO:0005829">
    <property type="term" value="C:cytosol"/>
    <property type="evidence" value="ECO:0007669"/>
    <property type="project" value="TreeGrafter"/>
</dbReference>
<dbReference type="InterPro" id="IPR001387">
    <property type="entry name" value="Cro/C1-type_HTH"/>
</dbReference>
<dbReference type="SUPFAM" id="SSF47413">
    <property type="entry name" value="lambda repressor-like DNA-binding domains"/>
    <property type="match status" value="1"/>
</dbReference>
<evidence type="ECO:0000313" key="3">
    <source>
        <dbReference type="EMBL" id="SEG07024.1"/>
    </source>
</evidence>
<name>A0A1H5X5I4_9PROT</name>
<dbReference type="AlphaFoldDB" id="A0A1H5X5I4"/>
<dbReference type="InterPro" id="IPR050807">
    <property type="entry name" value="TransReg_Diox_bact_type"/>
</dbReference>
<dbReference type="Proteomes" id="UP000236753">
    <property type="component" value="Unassembled WGS sequence"/>
</dbReference>
<dbReference type="PROSITE" id="PS50943">
    <property type="entry name" value="HTH_CROC1"/>
    <property type="match status" value="1"/>
</dbReference>
<sequence length="131" mass="14898">MDNNLYNKILLTNILRLIEELGINKKKLAERSGISTSFLSDLTHDKANPSLRIMESIADALETPLPALLELTNIDKAVVDELMKGKPQSRLPEGYVHVSALLTDFQAYQVSLWNEENKKQVLTHKKRKDKK</sequence>
<feature type="domain" description="HTH cro/C1-type" evidence="2">
    <location>
        <begin position="14"/>
        <end position="68"/>
    </location>
</feature>
<dbReference type="CDD" id="cd00093">
    <property type="entry name" value="HTH_XRE"/>
    <property type="match status" value="1"/>
</dbReference>
<dbReference type="Pfam" id="PF01381">
    <property type="entry name" value="HTH_3"/>
    <property type="match status" value="1"/>
</dbReference>
<proteinExistence type="predicted"/>
<dbReference type="GO" id="GO:0003677">
    <property type="term" value="F:DNA binding"/>
    <property type="evidence" value="ECO:0007669"/>
    <property type="project" value="UniProtKB-KW"/>
</dbReference>
<evidence type="ECO:0000259" key="2">
    <source>
        <dbReference type="PROSITE" id="PS50943"/>
    </source>
</evidence>